<dbReference type="PANTHER" id="PTHR45616">
    <property type="entry name" value="GATA-TYPE DOMAIN-CONTAINING PROTEIN"/>
    <property type="match status" value="1"/>
</dbReference>
<comment type="similarity">
    <text evidence="3">Belongs to the intermediate filament family.</text>
</comment>
<feature type="coiled-coil region" evidence="4">
    <location>
        <begin position="374"/>
        <end position="408"/>
    </location>
</feature>
<sequence length="572" mass="61918">MYQSQGTSSASHSHSISHRVSGHSVRDGLIYSGSGLGKLLSEHSDRSGGAVNAFGRCAMAGGMGLSRMLNHGARMQDLGSSMNAMSLAGSALVPLRGGRAAGALRAATSMYRSRIGGHQIGVGNYGINVNFLPSGPSGQIGTYVPDIDPSTFPNIELVQNSRVRENTELQNLNSQFASLLDKVRNLEQHNAILKAQISMYTNPNDPNVSVNTAVVASSITGMYSAQIDSLQTSKTALLNEIDHLRGIIQEFTTKTLEIEWNSHKEDIDKTYLTIVDQQTKVNSTEDQISMLKQIYQARVHEVHTAISGGSTAAVSIELDNRKQAWDLTTAISEVKNHYEALALKSRQESFSRQTFSFHQINAAIITNQPTAVAFTQAKEEIHMYKMQIESTRREITRLNVKVSELLHKHQTPRRVSFILKTSLFKIAQYSREYQELLGMKMSLDLEIAAYRKMLDGEEMRSGHIGGRSTAMSSIIGGGGDAASSTGAAMGLLGHGTAFSLGSYARGTGYGQSSLGQLSSQSKWHGSGGYGGSDYSYSGSKNMMDSSYFKSSSGNCSGHMGNTLGNTYRTCTQ</sequence>
<accession>A0A8C4Q4B7</accession>
<feature type="coiled-coil region" evidence="4">
    <location>
        <begin position="155"/>
        <end position="196"/>
    </location>
</feature>
<dbReference type="Proteomes" id="UP000694388">
    <property type="component" value="Unplaced"/>
</dbReference>
<dbReference type="PROSITE" id="PS00226">
    <property type="entry name" value="IF_ROD_1"/>
    <property type="match status" value="1"/>
</dbReference>
<feature type="domain" description="IF rod" evidence="6">
    <location>
        <begin position="165"/>
        <end position="461"/>
    </location>
</feature>
<keyword evidence="8" id="KW-1185">Reference proteome</keyword>
<dbReference type="InterPro" id="IPR039008">
    <property type="entry name" value="IF_rod_dom"/>
</dbReference>
<dbReference type="InterPro" id="IPR018039">
    <property type="entry name" value="IF_conserved"/>
</dbReference>
<evidence type="ECO:0000259" key="6">
    <source>
        <dbReference type="PROSITE" id="PS51842"/>
    </source>
</evidence>
<dbReference type="SMART" id="SM01391">
    <property type="entry name" value="Filament"/>
    <property type="match status" value="1"/>
</dbReference>
<evidence type="ECO:0000256" key="4">
    <source>
        <dbReference type="SAM" id="Coils"/>
    </source>
</evidence>
<dbReference type="Gene3D" id="1.20.5.500">
    <property type="entry name" value="Single helix bin"/>
    <property type="match status" value="1"/>
</dbReference>
<evidence type="ECO:0000256" key="2">
    <source>
        <dbReference type="ARBA" id="ARBA00023054"/>
    </source>
</evidence>
<dbReference type="PANTHER" id="PTHR45616:SF4">
    <property type="entry name" value="THREAD BIOPOLYMER FILAMENT SUBUNIT ALPHA"/>
    <property type="match status" value="1"/>
</dbReference>
<dbReference type="GeneTree" id="ENSGT00930000151482"/>
<dbReference type="Gene3D" id="1.20.5.170">
    <property type="match status" value="1"/>
</dbReference>
<proteinExistence type="inferred from homology"/>
<reference evidence="7" key="2">
    <citation type="submission" date="2025-09" db="UniProtKB">
        <authorList>
            <consortium name="Ensembl"/>
        </authorList>
    </citation>
    <scope>IDENTIFICATION</scope>
</reference>
<protein>
    <submittedName>
        <fullName evidence="7">Si:dkey-183i3.5</fullName>
    </submittedName>
</protein>
<evidence type="ECO:0000256" key="5">
    <source>
        <dbReference type="SAM" id="MobiDB-lite"/>
    </source>
</evidence>
<dbReference type="Ensembl" id="ENSEBUT00000010198.1">
    <property type="protein sequence ID" value="ENSEBUP00000009669.1"/>
    <property type="gene ID" value="ENSEBUG00000006206.1"/>
</dbReference>
<dbReference type="Pfam" id="PF00038">
    <property type="entry name" value="Filament"/>
    <property type="match status" value="2"/>
</dbReference>
<feature type="region of interest" description="Disordered" evidence="5">
    <location>
        <begin position="1"/>
        <end position="21"/>
    </location>
</feature>
<evidence type="ECO:0000313" key="8">
    <source>
        <dbReference type="Proteomes" id="UP000694388"/>
    </source>
</evidence>
<keyword evidence="1 3" id="KW-0403">Intermediate filament</keyword>
<name>A0A8C4Q4B7_EPTBU</name>
<reference evidence="7" key="1">
    <citation type="submission" date="2025-08" db="UniProtKB">
        <authorList>
            <consortium name="Ensembl"/>
        </authorList>
    </citation>
    <scope>IDENTIFICATION</scope>
</reference>
<dbReference type="Gene3D" id="1.20.5.1160">
    <property type="entry name" value="Vasodilator-stimulated phosphoprotein"/>
    <property type="match status" value="1"/>
</dbReference>
<organism evidence="7 8">
    <name type="scientific">Eptatretus burgeri</name>
    <name type="common">Inshore hagfish</name>
    <dbReference type="NCBI Taxonomy" id="7764"/>
    <lineage>
        <taxon>Eukaryota</taxon>
        <taxon>Metazoa</taxon>
        <taxon>Chordata</taxon>
        <taxon>Craniata</taxon>
        <taxon>Vertebrata</taxon>
        <taxon>Cyclostomata</taxon>
        <taxon>Myxini</taxon>
        <taxon>Myxiniformes</taxon>
        <taxon>Myxinidae</taxon>
        <taxon>Eptatretinae</taxon>
        <taxon>Eptatretus</taxon>
    </lineage>
</organism>
<dbReference type="AlphaFoldDB" id="A0A8C4Q4B7"/>
<evidence type="ECO:0000313" key="7">
    <source>
        <dbReference type="Ensembl" id="ENSEBUP00000009669.1"/>
    </source>
</evidence>
<dbReference type="PROSITE" id="PS51842">
    <property type="entry name" value="IF_ROD_2"/>
    <property type="match status" value="1"/>
</dbReference>
<dbReference type="GO" id="GO:0005882">
    <property type="term" value="C:intermediate filament"/>
    <property type="evidence" value="ECO:0007669"/>
    <property type="project" value="UniProtKB-KW"/>
</dbReference>
<dbReference type="SUPFAM" id="SSF64593">
    <property type="entry name" value="Intermediate filament protein, coiled coil region"/>
    <property type="match status" value="2"/>
</dbReference>
<evidence type="ECO:0000256" key="1">
    <source>
        <dbReference type="ARBA" id="ARBA00022754"/>
    </source>
</evidence>
<evidence type="ECO:0000256" key="3">
    <source>
        <dbReference type="RuleBase" id="RU000685"/>
    </source>
</evidence>
<keyword evidence="2 4" id="KW-0175">Coiled coil</keyword>